<dbReference type="InterPro" id="IPR011009">
    <property type="entry name" value="Kinase-like_dom_sf"/>
</dbReference>
<dbReference type="AlphaFoldDB" id="A0ABD3H816"/>
<organism evidence="4 5">
    <name type="scientific">Riccia sorocarpa</name>
    <dbReference type="NCBI Taxonomy" id="122646"/>
    <lineage>
        <taxon>Eukaryota</taxon>
        <taxon>Viridiplantae</taxon>
        <taxon>Streptophyta</taxon>
        <taxon>Embryophyta</taxon>
        <taxon>Marchantiophyta</taxon>
        <taxon>Marchantiopsida</taxon>
        <taxon>Marchantiidae</taxon>
        <taxon>Marchantiales</taxon>
        <taxon>Ricciaceae</taxon>
        <taxon>Riccia</taxon>
    </lineage>
</organism>
<dbReference type="PROSITE" id="PS00107">
    <property type="entry name" value="PROTEIN_KINASE_ATP"/>
    <property type="match status" value="1"/>
</dbReference>
<feature type="region of interest" description="Disordered" evidence="2">
    <location>
        <begin position="1"/>
        <end position="34"/>
    </location>
</feature>
<proteinExistence type="predicted"/>
<sequence>MASRSRQDKGKAPMIPEDDIGTEEGELLDQDPPRCKAVVRSDSNMKRKHTAVKEDPLALALRPGAYVDNRYEAQRKKAIKDERYPTMNSKNEAEQDKWRKIAEIWMRWFEEKKYIKEFECTSGKYKLCELLSDNTIRWTSPQGTFTRMDETTRLGSGQMGLTHRVGIVDEELAEVLGHHEVVHYVVKVMHRQPGDKKVHEKCICKMMAFPESHHAIIRPIGLSKDKKKPMLLLPIWNGGTIEKYMELEKRSIGRTSLEGIRVIDHDWRDHVTADEWLNIQIFRKHTLQIAGTMVDGLVFMHLHKWLHANIHKQNVLLHFPSWDWNETKVRADSGKDKENRLLKPAIIHFLVFVGIGDLGKAQSFDEVARLFDPYLVSDTSFRPWIAPELNKHKAKNDEA</sequence>
<dbReference type="GO" id="GO:0005524">
    <property type="term" value="F:ATP binding"/>
    <property type="evidence" value="ECO:0007669"/>
    <property type="project" value="UniProtKB-UniRule"/>
</dbReference>
<evidence type="ECO:0000256" key="1">
    <source>
        <dbReference type="PROSITE-ProRule" id="PRU10141"/>
    </source>
</evidence>
<evidence type="ECO:0000259" key="3">
    <source>
        <dbReference type="PROSITE" id="PS50011"/>
    </source>
</evidence>
<dbReference type="SUPFAM" id="SSF56112">
    <property type="entry name" value="Protein kinase-like (PK-like)"/>
    <property type="match status" value="1"/>
</dbReference>
<dbReference type="Gene3D" id="1.10.510.10">
    <property type="entry name" value="Transferase(Phosphotransferase) domain 1"/>
    <property type="match status" value="1"/>
</dbReference>
<evidence type="ECO:0000256" key="2">
    <source>
        <dbReference type="SAM" id="MobiDB-lite"/>
    </source>
</evidence>
<protein>
    <recommendedName>
        <fullName evidence="3">Protein kinase domain-containing protein</fullName>
    </recommendedName>
</protein>
<keyword evidence="1" id="KW-0067">ATP-binding</keyword>
<name>A0ABD3H816_9MARC</name>
<feature type="domain" description="Protein kinase" evidence="3">
    <location>
        <begin position="148"/>
        <end position="399"/>
    </location>
</feature>
<gene>
    <name evidence="4" type="ORF">R1sor_008848</name>
</gene>
<dbReference type="InterPro" id="IPR017441">
    <property type="entry name" value="Protein_kinase_ATP_BS"/>
</dbReference>
<keyword evidence="5" id="KW-1185">Reference proteome</keyword>
<evidence type="ECO:0000313" key="5">
    <source>
        <dbReference type="Proteomes" id="UP001633002"/>
    </source>
</evidence>
<accession>A0ABD3H816</accession>
<dbReference type="EMBL" id="JBJQOH010000005">
    <property type="protein sequence ID" value="KAL3686274.1"/>
    <property type="molecule type" value="Genomic_DNA"/>
</dbReference>
<dbReference type="InterPro" id="IPR001245">
    <property type="entry name" value="Ser-Thr/Tyr_kinase_cat_dom"/>
</dbReference>
<dbReference type="PROSITE" id="PS50011">
    <property type="entry name" value="PROTEIN_KINASE_DOM"/>
    <property type="match status" value="1"/>
</dbReference>
<feature type="binding site" evidence="1">
    <location>
        <position position="187"/>
    </location>
    <ligand>
        <name>ATP</name>
        <dbReference type="ChEBI" id="CHEBI:30616"/>
    </ligand>
</feature>
<feature type="compositionally biased region" description="Basic and acidic residues" evidence="2">
    <location>
        <begin position="1"/>
        <end position="11"/>
    </location>
</feature>
<reference evidence="4 5" key="1">
    <citation type="submission" date="2024-09" db="EMBL/GenBank/DDBJ databases">
        <title>Chromosome-scale assembly of Riccia sorocarpa.</title>
        <authorList>
            <person name="Paukszto L."/>
        </authorList>
    </citation>
    <scope>NUCLEOTIDE SEQUENCE [LARGE SCALE GENOMIC DNA]</scope>
    <source>
        <strain evidence="4">LP-2024</strain>
        <tissue evidence="4">Aerial parts of the thallus</tissue>
    </source>
</reference>
<comment type="caution">
    <text evidence="4">The sequence shown here is derived from an EMBL/GenBank/DDBJ whole genome shotgun (WGS) entry which is preliminary data.</text>
</comment>
<evidence type="ECO:0000313" key="4">
    <source>
        <dbReference type="EMBL" id="KAL3686274.1"/>
    </source>
</evidence>
<keyword evidence="1" id="KW-0547">Nucleotide-binding</keyword>
<dbReference type="Proteomes" id="UP001633002">
    <property type="component" value="Unassembled WGS sequence"/>
</dbReference>
<dbReference type="InterPro" id="IPR000719">
    <property type="entry name" value="Prot_kinase_dom"/>
</dbReference>
<feature type="compositionally biased region" description="Acidic residues" evidence="2">
    <location>
        <begin position="16"/>
        <end position="29"/>
    </location>
</feature>
<dbReference type="Pfam" id="PF07714">
    <property type="entry name" value="PK_Tyr_Ser-Thr"/>
    <property type="match status" value="1"/>
</dbReference>